<proteinExistence type="predicted"/>
<evidence type="ECO:0000313" key="1">
    <source>
        <dbReference type="EMBL" id="CAB3772890.1"/>
    </source>
</evidence>
<dbReference type="EMBL" id="CADIKH010000064">
    <property type="protein sequence ID" value="CAB3772890.1"/>
    <property type="molecule type" value="Genomic_DNA"/>
</dbReference>
<dbReference type="Proteomes" id="UP000494363">
    <property type="component" value="Unassembled WGS sequence"/>
</dbReference>
<organism evidence="1 2">
    <name type="scientific">Paraburkholderia humisilvae</name>
    <dbReference type="NCBI Taxonomy" id="627669"/>
    <lineage>
        <taxon>Bacteria</taxon>
        <taxon>Pseudomonadati</taxon>
        <taxon>Pseudomonadota</taxon>
        <taxon>Betaproteobacteria</taxon>
        <taxon>Burkholderiales</taxon>
        <taxon>Burkholderiaceae</taxon>
        <taxon>Paraburkholderia</taxon>
    </lineage>
</organism>
<protein>
    <submittedName>
        <fullName evidence="1">Uncharacterized protein</fullName>
    </submittedName>
</protein>
<name>A0A6J5F228_9BURK</name>
<reference evidence="1 2" key="1">
    <citation type="submission" date="2020-04" db="EMBL/GenBank/DDBJ databases">
        <authorList>
            <person name="De Canck E."/>
        </authorList>
    </citation>
    <scope>NUCLEOTIDE SEQUENCE [LARGE SCALE GENOMIC DNA]</scope>
    <source>
        <strain evidence="1 2">LMG 29542</strain>
    </source>
</reference>
<evidence type="ECO:0000313" key="2">
    <source>
        <dbReference type="Proteomes" id="UP000494363"/>
    </source>
</evidence>
<gene>
    <name evidence="1" type="ORF">LMG29542_07020</name>
</gene>
<dbReference type="AlphaFoldDB" id="A0A6J5F228"/>
<keyword evidence="2" id="KW-1185">Reference proteome</keyword>
<sequence length="90" mass="9821">MVMKATPASPFVVTESELLFQVLIIALDASAHLCHEHKLLNCRLPGSGAQKVFEWLRINIGPFNEQPFLVANGTSPIVTMRGTNPYGGKT</sequence>
<accession>A0A6J5F228</accession>